<reference evidence="2" key="1">
    <citation type="submission" date="2021-03" db="EMBL/GenBank/DDBJ databases">
        <title>Whole genome shotgun sequence of Actinoplanes consettensis NBRC 14913.</title>
        <authorList>
            <person name="Komaki H."/>
            <person name="Tamura T."/>
        </authorList>
    </citation>
    <scope>NUCLEOTIDE SEQUENCE</scope>
    <source>
        <strain evidence="2">NBRC 14913</strain>
    </source>
</reference>
<protein>
    <submittedName>
        <fullName evidence="2">Uncharacterized protein</fullName>
    </submittedName>
</protein>
<comment type="caution">
    <text evidence="2">The sequence shown here is derived from an EMBL/GenBank/DDBJ whole genome shotgun (WGS) entry which is preliminary data.</text>
</comment>
<evidence type="ECO:0000313" key="2">
    <source>
        <dbReference type="EMBL" id="GIM79606.1"/>
    </source>
</evidence>
<dbReference type="AlphaFoldDB" id="A0A919SVW2"/>
<proteinExistence type="predicted"/>
<accession>A0A919SVW2</accession>
<gene>
    <name evidence="2" type="ORF">Aco04nite_66390</name>
</gene>
<evidence type="ECO:0000256" key="1">
    <source>
        <dbReference type="SAM" id="MobiDB-lite"/>
    </source>
</evidence>
<dbReference type="InterPro" id="IPR045428">
    <property type="entry name" value="EACC1"/>
</dbReference>
<keyword evidence="3" id="KW-1185">Reference proteome</keyword>
<evidence type="ECO:0000313" key="3">
    <source>
        <dbReference type="Proteomes" id="UP000680865"/>
    </source>
</evidence>
<organism evidence="2 3">
    <name type="scientific">Winogradskya consettensis</name>
    <dbReference type="NCBI Taxonomy" id="113560"/>
    <lineage>
        <taxon>Bacteria</taxon>
        <taxon>Bacillati</taxon>
        <taxon>Actinomycetota</taxon>
        <taxon>Actinomycetes</taxon>
        <taxon>Micromonosporales</taxon>
        <taxon>Micromonosporaceae</taxon>
        <taxon>Winogradskya</taxon>
    </lineage>
</organism>
<sequence>MAMTLQITVEGDDGDERGTTSLHRWYQDDPTVVAIAATTLTQDARGPAGVDIIEATVTDAIAAGTLLKSFLQWRAARRSRIRTMAKMRHGTRVYLVRDDSPESVGEIVRDLNER</sequence>
<name>A0A919SVW2_9ACTN</name>
<dbReference type="Proteomes" id="UP000680865">
    <property type="component" value="Unassembled WGS sequence"/>
</dbReference>
<dbReference type="Pfam" id="PF19953">
    <property type="entry name" value="EACC1"/>
    <property type="match status" value="1"/>
</dbReference>
<dbReference type="EMBL" id="BOQP01000039">
    <property type="protein sequence ID" value="GIM79606.1"/>
    <property type="molecule type" value="Genomic_DNA"/>
</dbReference>
<feature type="region of interest" description="Disordered" evidence="1">
    <location>
        <begin position="1"/>
        <end position="21"/>
    </location>
</feature>
<dbReference type="RefSeq" id="WP_213001138.1">
    <property type="nucleotide sequence ID" value="NZ_BAAATW010000001.1"/>
</dbReference>